<dbReference type="InterPro" id="IPR000308">
    <property type="entry name" value="14-3-3"/>
</dbReference>
<proteinExistence type="inferred from homology"/>
<dbReference type="InterPro" id="IPR036815">
    <property type="entry name" value="14-3-3_dom_sf"/>
</dbReference>
<comment type="similarity">
    <text evidence="1">Belongs to the 14-3-3 family.</text>
</comment>
<dbReference type="PANTHER" id="PTHR18860">
    <property type="entry name" value="14-3-3 PROTEIN"/>
    <property type="match status" value="1"/>
</dbReference>
<dbReference type="SMART" id="SM00101">
    <property type="entry name" value="14_3_3"/>
    <property type="match status" value="1"/>
</dbReference>
<dbReference type="GO" id="GO:0008104">
    <property type="term" value="P:intracellular protein localization"/>
    <property type="evidence" value="ECO:0000318"/>
    <property type="project" value="GO_Central"/>
</dbReference>
<dbReference type="HOGENOM" id="CLU_1009508_0_0_1"/>
<evidence type="ECO:0000256" key="1">
    <source>
        <dbReference type="ARBA" id="ARBA00006141"/>
    </source>
</evidence>
<accession>W1NQT6</accession>
<dbReference type="GO" id="GO:0007165">
    <property type="term" value="P:signal transduction"/>
    <property type="evidence" value="ECO:0000318"/>
    <property type="project" value="GO_Central"/>
</dbReference>
<protein>
    <recommendedName>
        <fullName evidence="2">14-3-3 domain-containing protein</fullName>
    </recommendedName>
</protein>
<dbReference type="AlphaFoldDB" id="W1NQT6"/>
<evidence type="ECO:0000313" key="3">
    <source>
        <dbReference type="EMBL" id="ERM97335.1"/>
    </source>
</evidence>
<organism evidence="3 4">
    <name type="scientific">Amborella trichopoda</name>
    <dbReference type="NCBI Taxonomy" id="13333"/>
    <lineage>
        <taxon>Eukaryota</taxon>
        <taxon>Viridiplantae</taxon>
        <taxon>Streptophyta</taxon>
        <taxon>Embryophyta</taxon>
        <taxon>Tracheophyta</taxon>
        <taxon>Spermatophyta</taxon>
        <taxon>Magnoliopsida</taxon>
        <taxon>Amborellales</taxon>
        <taxon>Amborellaceae</taxon>
        <taxon>Amborella</taxon>
    </lineage>
</organism>
<dbReference type="SUPFAM" id="SSF48445">
    <property type="entry name" value="14-3-3 protein"/>
    <property type="match status" value="1"/>
</dbReference>
<name>W1NQT6_AMBTC</name>
<evidence type="ECO:0000259" key="2">
    <source>
        <dbReference type="SMART" id="SM00101"/>
    </source>
</evidence>
<dbReference type="PRINTS" id="PR00305">
    <property type="entry name" value="1433ZETA"/>
</dbReference>
<dbReference type="eggNOG" id="KOG0841">
    <property type="taxonomic scope" value="Eukaryota"/>
</dbReference>
<gene>
    <name evidence="3" type="ORF">AMTR_s00073p00140710</name>
</gene>
<dbReference type="EMBL" id="KI396509">
    <property type="protein sequence ID" value="ERM97335.1"/>
    <property type="molecule type" value="Genomic_DNA"/>
</dbReference>
<reference evidence="4" key="1">
    <citation type="journal article" date="2013" name="Science">
        <title>The Amborella genome and the evolution of flowering plants.</title>
        <authorList>
            <consortium name="Amborella Genome Project"/>
        </authorList>
    </citation>
    <scope>NUCLEOTIDE SEQUENCE [LARGE SCALE GENOMIC DNA]</scope>
</reference>
<evidence type="ECO:0000313" key="4">
    <source>
        <dbReference type="Proteomes" id="UP000017836"/>
    </source>
</evidence>
<dbReference type="Gene3D" id="1.20.190.20">
    <property type="entry name" value="14-3-3 domain"/>
    <property type="match status" value="1"/>
</dbReference>
<dbReference type="STRING" id="13333.W1NQT6"/>
<sequence>MEAVAEMAMEVEMTKEYFLLMAKAAEAAERYEEMVYFMKKVVRITEEGGNEDRALNKEKRRLLSIAYKKSANTLRASWRGVKSVVDPVRKATIESEIISICSEFLELLDTHFLLAYNLVKEDVMSYMLQGEFRRYLAEINPDHHGRFTAACEAHHSYEIATNVAKAAGTNISESTIRTIATNFSKLKTEFIEPEASRKALRDSIAELNKVEREGHKDCDRRMDVLEENFKKWRLNSSLDDDVSMFDVSMVDEARPLSDDG</sequence>
<dbReference type="GO" id="GO:0005737">
    <property type="term" value="C:cytoplasm"/>
    <property type="evidence" value="ECO:0000318"/>
    <property type="project" value="GO_Central"/>
</dbReference>
<dbReference type="InterPro" id="IPR023410">
    <property type="entry name" value="14-3-3_domain"/>
</dbReference>
<dbReference type="Gramene" id="ERM97335">
    <property type="protein sequence ID" value="ERM97335"/>
    <property type="gene ID" value="AMTR_s00073p00140710"/>
</dbReference>
<keyword evidence="4" id="KW-1185">Reference proteome</keyword>
<dbReference type="Proteomes" id="UP000017836">
    <property type="component" value="Unassembled WGS sequence"/>
</dbReference>
<dbReference type="Pfam" id="PF00244">
    <property type="entry name" value="14-3-3"/>
    <property type="match status" value="1"/>
</dbReference>
<feature type="domain" description="14-3-3" evidence="2">
    <location>
        <begin position="15"/>
        <end position="246"/>
    </location>
</feature>